<evidence type="ECO:0000313" key="1">
    <source>
        <dbReference type="EMBL" id="SLN54984.1"/>
    </source>
</evidence>
<proteinExistence type="predicted"/>
<accession>A0A1X6ZM01</accession>
<evidence type="ECO:0000313" key="2">
    <source>
        <dbReference type="Proteomes" id="UP000193061"/>
    </source>
</evidence>
<gene>
    <name evidence="1" type="ORF">ROA7450_02831</name>
</gene>
<dbReference type="Proteomes" id="UP000193061">
    <property type="component" value="Unassembled WGS sequence"/>
</dbReference>
<dbReference type="EMBL" id="FWFX01000009">
    <property type="protein sequence ID" value="SLN54984.1"/>
    <property type="molecule type" value="Genomic_DNA"/>
</dbReference>
<protein>
    <submittedName>
        <fullName evidence="1">Uncharacterized protein</fullName>
    </submittedName>
</protein>
<keyword evidence="2" id="KW-1185">Reference proteome</keyword>
<dbReference type="AlphaFoldDB" id="A0A1X6ZM01"/>
<sequence>MIALDKSTAWENGCTHVIHPYADFSTFYLGGQPDQ</sequence>
<reference evidence="1 2" key="1">
    <citation type="submission" date="2017-03" db="EMBL/GenBank/DDBJ databases">
        <authorList>
            <person name="Afonso C.L."/>
            <person name="Miller P.J."/>
            <person name="Scott M.A."/>
            <person name="Spackman E."/>
            <person name="Goraichik I."/>
            <person name="Dimitrov K.M."/>
            <person name="Suarez D.L."/>
            <person name="Swayne D.E."/>
        </authorList>
    </citation>
    <scope>NUCLEOTIDE SEQUENCE [LARGE SCALE GENOMIC DNA]</scope>
    <source>
        <strain evidence="1 2">CECT 7450</strain>
    </source>
</reference>
<name>A0A1X6ZM01_9RHOB</name>
<organism evidence="1 2">
    <name type="scientific">Roseovarius albus</name>
    <dbReference type="NCBI Taxonomy" id="1247867"/>
    <lineage>
        <taxon>Bacteria</taxon>
        <taxon>Pseudomonadati</taxon>
        <taxon>Pseudomonadota</taxon>
        <taxon>Alphaproteobacteria</taxon>
        <taxon>Rhodobacterales</taxon>
        <taxon>Roseobacteraceae</taxon>
        <taxon>Roseovarius</taxon>
    </lineage>
</organism>